<dbReference type="EMBL" id="CP002045">
    <property type="protein sequence ID" value="ADH91994.1"/>
    <property type="molecule type" value="Genomic_DNA"/>
</dbReference>
<dbReference type="eggNOG" id="ENOG5034542">
    <property type="taxonomic scope" value="Bacteria"/>
</dbReference>
<reference evidence="2 3" key="1">
    <citation type="journal article" date="2010" name="Stand. Genomic Sci.">
        <title>Complete genome sequence of Arcanobacterium haemolyticum type strain (11018).</title>
        <authorList>
            <person name="Yasawong M."/>
            <person name="Teshima H."/>
            <person name="Lapidus A."/>
            <person name="Nolan M."/>
            <person name="Lucas S."/>
            <person name="Glavina Del Rio T."/>
            <person name="Tice H."/>
            <person name="Cheng J."/>
            <person name="Bruce D."/>
            <person name="Detter C."/>
            <person name="Tapia R."/>
            <person name="Han C."/>
            <person name="Goodwin L."/>
            <person name="Pitluck S."/>
            <person name="Liolios K."/>
            <person name="Ivanova N."/>
            <person name="Mavromatis K."/>
            <person name="Mikhailova N."/>
            <person name="Pati A."/>
            <person name="Chen A."/>
            <person name="Palaniappan K."/>
            <person name="Land M."/>
            <person name="Hauser L."/>
            <person name="Chang Y."/>
            <person name="Jeffries C."/>
            <person name="Rohde M."/>
            <person name="Sikorski J."/>
            <person name="Pukall R."/>
            <person name="Goker M."/>
            <person name="Woyke T."/>
            <person name="Bristow J."/>
            <person name="Eisen J."/>
            <person name="Markowitz V."/>
            <person name="Hugenholtz P."/>
            <person name="Kyrpides N."/>
            <person name="Klenk H."/>
        </authorList>
    </citation>
    <scope>NUCLEOTIDE SEQUENCE [LARGE SCALE GENOMIC DNA]</scope>
    <source>
        <strain evidence="3">ATCC 9345 / DSM 20595 / CCUG 17215 / LMG 16163 / NBRC 15585 / NCTC 8452 / 11018</strain>
    </source>
</reference>
<organism evidence="2 3">
    <name type="scientific">Arcanobacterium haemolyticum (strain ATCC 9345 / DSM 20595 / CCM 5947 / CCUG 17215 / LMG 16163 / NBRC 15585 / NCTC 8452 / 11018)</name>
    <dbReference type="NCBI Taxonomy" id="644284"/>
    <lineage>
        <taxon>Bacteria</taxon>
        <taxon>Bacillati</taxon>
        <taxon>Actinomycetota</taxon>
        <taxon>Actinomycetes</taxon>
        <taxon>Actinomycetales</taxon>
        <taxon>Actinomycetaceae</taxon>
        <taxon>Arcanobacterium</taxon>
    </lineage>
</organism>
<feature type="signal peptide" evidence="1">
    <location>
        <begin position="1"/>
        <end position="29"/>
    </location>
</feature>
<dbReference type="KEGG" id="ahe:Arch_0233"/>
<evidence type="ECO:0000313" key="2">
    <source>
        <dbReference type="EMBL" id="ADH91994.1"/>
    </source>
</evidence>
<dbReference type="AlphaFoldDB" id="D7BM45"/>
<keyword evidence="3" id="KW-1185">Reference proteome</keyword>
<name>D7BM45_ARCHD</name>
<feature type="chain" id="PRO_5003093339" evidence="1">
    <location>
        <begin position="30"/>
        <end position="222"/>
    </location>
</feature>
<evidence type="ECO:0000256" key="1">
    <source>
        <dbReference type="SAM" id="SignalP"/>
    </source>
</evidence>
<dbReference type="HOGENOM" id="CLU_1243217_0_0_11"/>
<dbReference type="Proteomes" id="UP000000376">
    <property type="component" value="Chromosome"/>
</dbReference>
<sequence length="222" mass="23340">MQKTKRITVAGLSAIISLSIFGAMPAAHASQLVVDSNKVVGAEMFRRSVSQEITTSPTILGLTDKNKNSLSILGIGKDGYARTIDRTDNGFGGGVGLSNSLNLLPTDRISISEDGKQAEIITASGEVLGHFEDPTLSVGGKEVPGEFFYENGSLVTYADSAHSFVFYEKSCWQGTTAKWTWRVAGTLICGATGVVTVIGGGVCGLAWAGAEDAMNINKRACK</sequence>
<proteinExistence type="predicted"/>
<gene>
    <name evidence="2" type="ordered locus">Arch_0233</name>
</gene>
<protein>
    <submittedName>
        <fullName evidence="2">Uncharacterized protein</fullName>
    </submittedName>
</protein>
<dbReference type="RefSeq" id="WP_013169492.1">
    <property type="nucleotide sequence ID" value="NC_014218.1"/>
</dbReference>
<keyword evidence="1" id="KW-0732">Signal</keyword>
<accession>D7BM45</accession>
<evidence type="ECO:0000313" key="3">
    <source>
        <dbReference type="Proteomes" id="UP000000376"/>
    </source>
</evidence>